<comment type="caution">
    <text evidence="1">The sequence shown here is derived from an EMBL/GenBank/DDBJ whole genome shotgun (WGS) entry which is preliminary data.</text>
</comment>
<name>A0A392R1S0_9FABA</name>
<feature type="non-terminal residue" evidence="1">
    <location>
        <position position="1"/>
    </location>
</feature>
<dbReference type="EMBL" id="LXQA010180198">
    <property type="protein sequence ID" value="MCI30511.1"/>
    <property type="molecule type" value="Genomic_DNA"/>
</dbReference>
<evidence type="ECO:0000313" key="2">
    <source>
        <dbReference type="Proteomes" id="UP000265520"/>
    </source>
</evidence>
<proteinExistence type="predicted"/>
<reference evidence="1 2" key="1">
    <citation type="journal article" date="2018" name="Front. Plant Sci.">
        <title>Red Clover (Trifolium pratense) and Zigzag Clover (T. medium) - A Picture of Genomic Similarities and Differences.</title>
        <authorList>
            <person name="Dluhosova J."/>
            <person name="Istvanek J."/>
            <person name="Nedelnik J."/>
            <person name="Repkova J."/>
        </authorList>
    </citation>
    <scope>NUCLEOTIDE SEQUENCE [LARGE SCALE GENOMIC DNA]</scope>
    <source>
        <strain evidence="2">cv. 10/8</strain>
        <tissue evidence="1">Leaf</tissue>
    </source>
</reference>
<protein>
    <submittedName>
        <fullName evidence="1">Uncharacterized protein</fullName>
    </submittedName>
</protein>
<dbReference type="Proteomes" id="UP000265520">
    <property type="component" value="Unassembled WGS sequence"/>
</dbReference>
<dbReference type="AlphaFoldDB" id="A0A392R1S0"/>
<keyword evidence="2" id="KW-1185">Reference proteome</keyword>
<sequence length="100" mass="11237">QKLSKMKVSFDDYRNKYALQKNLITTLETTEANLADEKLKSAEVSLIGEEEKVADLAGIYVESSRAELITKIFEVESTMIEASSSQFRNAIVEGLDEDKE</sequence>
<organism evidence="1 2">
    <name type="scientific">Trifolium medium</name>
    <dbReference type="NCBI Taxonomy" id="97028"/>
    <lineage>
        <taxon>Eukaryota</taxon>
        <taxon>Viridiplantae</taxon>
        <taxon>Streptophyta</taxon>
        <taxon>Embryophyta</taxon>
        <taxon>Tracheophyta</taxon>
        <taxon>Spermatophyta</taxon>
        <taxon>Magnoliopsida</taxon>
        <taxon>eudicotyledons</taxon>
        <taxon>Gunneridae</taxon>
        <taxon>Pentapetalae</taxon>
        <taxon>rosids</taxon>
        <taxon>fabids</taxon>
        <taxon>Fabales</taxon>
        <taxon>Fabaceae</taxon>
        <taxon>Papilionoideae</taxon>
        <taxon>50 kb inversion clade</taxon>
        <taxon>NPAAA clade</taxon>
        <taxon>Hologalegina</taxon>
        <taxon>IRL clade</taxon>
        <taxon>Trifolieae</taxon>
        <taxon>Trifolium</taxon>
    </lineage>
</organism>
<accession>A0A392R1S0</accession>
<evidence type="ECO:0000313" key="1">
    <source>
        <dbReference type="EMBL" id="MCI30511.1"/>
    </source>
</evidence>
<feature type="non-terminal residue" evidence="1">
    <location>
        <position position="100"/>
    </location>
</feature>